<evidence type="ECO:0000313" key="3">
    <source>
        <dbReference type="Proteomes" id="UP000266673"/>
    </source>
</evidence>
<feature type="compositionally biased region" description="Polar residues" evidence="1">
    <location>
        <begin position="1"/>
        <end position="17"/>
    </location>
</feature>
<evidence type="ECO:0000313" key="2">
    <source>
        <dbReference type="EMBL" id="RIB03659.1"/>
    </source>
</evidence>
<dbReference type="Proteomes" id="UP000266673">
    <property type="component" value="Unassembled WGS sequence"/>
</dbReference>
<gene>
    <name evidence="2" type="ORF">C2G38_2049087</name>
</gene>
<accession>A0A397U4I1</accession>
<feature type="region of interest" description="Disordered" evidence="1">
    <location>
        <begin position="1"/>
        <end position="24"/>
    </location>
</feature>
<sequence>MTGSEISENQEFQQKNLPGNARLPPSTMLKDLSTFVGWYQEKPSVQANLTEAQPHILQIAHYNDNSRLLLRVIQPNGSVIPINFEYVDMIQDRGLIFDWDGMIISKLEFGPSYLFPGTNWYPNEFIVNNITPKNGFLRLSVANDNETDSLIWRQYKYNLIGRFDLFRNGTVPGLLDLPVKLLQLLL</sequence>
<reference evidence="2 3" key="1">
    <citation type="submission" date="2018-06" db="EMBL/GenBank/DDBJ databases">
        <title>Comparative genomics reveals the genomic features of Rhizophagus irregularis, R. cerebriforme, R. diaphanum and Gigaspora rosea, and their symbiotic lifestyle signature.</title>
        <authorList>
            <person name="Morin E."/>
            <person name="San Clemente H."/>
            <person name="Chen E.C.H."/>
            <person name="De La Providencia I."/>
            <person name="Hainaut M."/>
            <person name="Kuo A."/>
            <person name="Kohler A."/>
            <person name="Murat C."/>
            <person name="Tang N."/>
            <person name="Roy S."/>
            <person name="Loubradou J."/>
            <person name="Henrissat B."/>
            <person name="Grigoriev I.V."/>
            <person name="Corradi N."/>
            <person name="Roux C."/>
            <person name="Martin F.M."/>
        </authorList>
    </citation>
    <scope>NUCLEOTIDE SEQUENCE [LARGE SCALE GENOMIC DNA]</scope>
    <source>
        <strain evidence="2 3">DAOM 194757</strain>
    </source>
</reference>
<protein>
    <submittedName>
        <fullName evidence="2">Uncharacterized protein</fullName>
    </submittedName>
</protein>
<dbReference type="AlphaFoldDB" id="A0A397U4I1"/>
<name>A0A397U4I1_9GLOM</name>
<comment type="caution">
    <text evidence="2">The sequence shown here is derived from an EMBL/GenBank/DDBJ whole genome shotgun (WGS) entry which is preliminary data.</text>
</comment>
<proteinExistence type="predicted"/>
<keyword evidence="3" id="KW-1185">Reference proteome</keyword>
<organism evidence="2 3">
    <name type="scientific">Gigaspora rosea</name>
    <dbReference type="NCBI Taxonomy" id="44941"/>
    <lineage>
        <taxon>Eukaryota</taxon>
        <taxon>Fungi</taxon>
        <taxon>Fungi incertae sedis</taxon>
        <taxon>Mucoromycota</taxon>
        <taxon>Glomeromycotina</taxon>
        <taxon>Glomeromycetes</taxon>
        <taxon>Diversisporales</taxon>
        <taxon>Gigasporaceae</taxon>
        <taxon>Gigaspora</taxon>
    </lineage>
</organism>
<evidence type="ECO:0000256" key="1">
    <source>
        <dbReference type="SAM" id="MobiDB-lite"/>
    </source>
</evidence>
<dbReference type="EMBL" id="QKWP01002349">
    <property type="protein sequence ID" value="RIB03659.1"/>
    <property type="molecule type" value="Genomic_DNA"/>
</dbReference>